<evidence type="ECO:0000313" key="4">
    <source>
        <dbReference type="Proteomes" id="UP000285209"/>
    </source>
</evidence>
<dbReference type="EMBL" id="QSEN01000004">
    <property type="protein sequence ID" value="RGZ76206.1"/>
    <property type="molecule type" value="Genomic_DNA"/>
</dbReference>
<evidence type="ECO:0000313" key="1">
    <source>
        <dbReference type="EMBL" id="RGZ19462.1"/>
    </source>
</evidence>
<gene>
    <name evidence="2" type="ORF">DW975_03445</name>
    <name evidence="1" type="ORF">DXA03_03555</name>
</gene>
<name>A0A413PJH5_9FIRM</name>
<evidence type="ECO:0000313" key="2">
    <source>
        <dbReference type="EMBL" id="RGZ76206.1"/>
    </source>
</evidence>
<dbReference type="InterPro" id="IPR010310">
    <property type="entry name" value="T7SS_ESAT-6-like"/>
</dbReference>
<protein>
    <submittedName>
        <fullName evidence="2">WXG100 family type VII secretion target</fullName>
    </submittedName>
</protein>
<comment type="caution">
    <text evidence="2">The sequence shown here is derived from an EMBL/GenBank/DDBJ whole genome shotgun (WGS) entry which is preliminary data.</text>
</comment>
<dbReference type="Proteomes" id="UP000283431">
    <property type="component" value="Unassembled WGS sequence"/>
</dbReference>
<dbReference type="AlphaFoldDB" id="A0A413PJH5"/>
<dbReference type="Pfam" id="PF06013">
    <property type="entry name" value="WXG100"/>
    <property type="match status" value="1"/>
</dbReference>
<dbReference type="Proteomes" id="UP000285209">
    <property type="component" value="Unassembled WGS sequence"/>
</dbReference>
<sequence>MKMAINKVDYDVLTTGVSVYSNQAGAIDDVIKTLVNMNGQLQDGWTNQTADAFIERFESEYKPALYKVEEAVQSISDFINSYMQSRQDDDARGAAAVRG</sequence>
<dbReference type="InterPro" id="IPR036689">
    <property type="entry name" value="ESAT-6-like_sf"/>
</dbReference>
<accession>A0A413PJH5</accession>
<dbReference type="SUPFAM" id="SSF140453">
    <property type="entry name" value="EsxAB dimer-like"/>
    <property type="match status" value="1"/>
</dbReference>
<organism evidence="2 3">
    <name type="scientific">Agathobacter rectalis</name>
    <dbReference type="NCBI Taxonomy" id="39491"/>
    <lineage>
        <taxon>Bacteria</taxon>
        <taxon>Bacillati</taxon>
        <taxon>Bacillota</taxon>
        <taxon>Clostridia</taxon>
        <taxon>Lachnospirales</taxon>
        <taxon>Lachnospiraceae</taxon>
        <taxon>Agathobacter</taxon>
    </lineage>
</organism>
<reference evidence="3 4" key="1">
    <citation type="submission" date="2018-08" db="EMBL/GenBank/DDBJ databases">
        <title>A genome reference for cultivated species of the human gut microbiota.</title>
        <authorList>
            <person name="Zou Y."/>
            <person name="Xue W."/>
            <person name="Luo G."/>
        </authorList>
    </citation>
    <scope>NUCLEOTIDE SEQUENCE [LARGE SCALE GENOMIC DNA]</scope>
    <source>
        <strain evidence="2 3">AM48-7</strain>
        <strain evidence="1 4">AM54-25XD</strain>
    </source>
</reference>
<proteinExistence type="predicted"/>
<evidence type="ECO:0000313" key="3">
    <source>
        <dbReference type="Proteomes" id="UP000283431"/>
    </source>
</evidence>
<dbReference type="EMBL" id="QSDV01000003">
    <property type="protein sequence ID" value="RGZ19462.1"/>
    <property type="molecule type" value="Genomic_DNA"/>
</dbReference>
<dbReference type="Gene3D" id="1.10.287.1060">
    <property type="entry name" value="ESAT-6-like"/>
    <property type="match status" value="1"/>
</dbReference>